<feature type="compositionally biased region" description="Basic and acidic residues" evidence="1">
    <location>
        <begin position="130"/>
        <end position="153"/>
    </location>
</feature>
<dbReference type="Proteomes" id="UP000578686">
    <property type="component" value="Unassembled WGS sequence"/>
</dbReference>
<evidence type="ECO:0000256" key="1">
    <source>
        <dbReference type="SAM" id="MobiDB-lite"/>
    </source>
</evidence>
<comment type="caution">
    <text evidence="2">The sequence shown here is derived from an EMBL/GenBank/DDBJ whole genome shotgun (WGS) entry which is preliminary data.</text>
</comment>
<evidence type="ECO:0000313" key="2">
    <source>
        <dbReference type="EMBL" id="NJQ06534.1"/>
    </source>
</evidence>
<reference evidence="2 3" key="1">
    <citation type="submission" date="2020-03" db="EMBL/GenBank/DDBJ databases">
        <title>Draft genome of Streptomyces sp. ventii, isolated from the Axial Seamount in the Pacific Ocean, and resequencing of the two type strains Streptomyces lonarensis strain NCL 716 and Streptomyces bohaiensis strain 11A07.</title>
        <authorList>
            <person name="Loughran R.M."/>
            <person name="Pfannmuller K.M."/>
            <person name="Wasson B.J."/>
            <person name="Deadmond M.C."/>
            <person name="Paddock B.E."/>
            <person name="Koyack M.J."/>
            <person name="Gallegos D.A."/>
            <person name="Mitchell E.A."/>
            <person name="Ushijima B."/>
            <person name="Saw J.H."/>
            <person name="Mcphail K.L."/>
            <person name="Videau P."/>
        </authorList>
    </citation>
    <scope>NUCLEOTIDE SEQUENCE [LARGE SCALE GENOMIC DNA]</scope>
    <source>
        <strain evidence="2 3">NCL716</strain>
    </source>
</reference>
<accession>A0A7X6D1K5</accession>
<dbReference type="Pfam" id="PF02575">
    <property type="entry name" value="YbaB_DNA_bd"/>
    <property type="match status" value="1"/>
</dbReference>
<dbReference type="InterPro" id="IPR004401">
    <property type="entry name" value="YbaB/EbfC"/>
</dbReference>
<protein>
    <submittedName>
        <fullName evidence="2">YbaB/EbfC family nucleoid-associated protein</fullName>
    </submittedName>
</protein>
<dbReference type="AlphaFoldDB" id="A0A7X6D1K5"/>
<feature type="region of interest" description="Disordered" evidence="1">
    <location>
        <begin position="129"/>
        <end position="153"/>
    </location>
</feature>
<dbReference type="InterPro" id="IPR036894">
    <property type="entry name" value="YbaB-like_sf"/>
</dbReference>
<feature type="compositionally biased region" description="Basic and acidic residues" evidence="1">
    <location>
        <begin position="18"/>
        <end position="27"/>
    </location>
</feature>
<keyword evidence="3" id="KW-1185">Reference proteome</keyword>
<dbReference type="Gene3D" id="3.30.1310.10">
    <property type="entry name" value="Nucleoid-associated protein YbaB-like domain"/>
    <property type="match status" value="1"/>
</dbReference>
<proteinExistence type="predicted"/>
<gene>
    <name evidence="2" type="ORF">HCN56_13305</name>
</gene>
<sequence>MESIESRVAAAMEQLRQTEEAAARAEGDLSAMSETARSRDGSVEATVSAQGRVESIRFLDNRHRAMSGERLSAATMEAVDAAQAAMAQVVMETLRPLTEMADSLSLSVGDEAREAAAADWDRMFAPLRETAARGRDQQAGRGSRLRDELHEGE</sequence>
<evidence type="ECO:0000313" key="3">
    <source>
        <dbReference type="Proteomes" id="UP000578686"/>
    </source>
</evidence>
<feature type="region of interest" description="Disordered" evidence="1">
    <location>
        <begin position="18"/>
        <end position="46"/>
    </location>
</feature>
<name>A0A7X6D1K5_9ACTN</name>
<dbReference type="SUPFAM" id="SSF82607">
    <property type="entry name" value="YbaB-like"/>
    <property type="match status" value="1"/>
</dbReference>
<dbReference type="EMBL" id="JAAVJD010000091">
    <property type="protein sequence ID" value="NJQ06534.1"/>
    <property type="molecule type" value="Genomic_DNA"/>
</dbReference>
<dbReference type="RefSeq" id="WP_167970707.1">
    <property type="nucleotide sequence ID" value="NZ_BHZG01000318.1"/>
</dbReference>
<organism evidence="2 3">
    <name type="scientific">Streptomyces lonarensis</name>
    <dbReference type="NCBI Taxonomy" id="700599"/>
    <lineage>
        <taxon>Bacteria</taxon>
        <taxon>Bacillati</taxon>
        <taxon>Actinomycetota</taxon>
        <taxon>Actinomycetes</taxon>
        <taxon>Kitasatosporales</taxon>
        <taxon>Streptomycetaceae</taxon>
        <taxon>Streptomyces</taxon>
    </lineage>
</organism>
<dbReference type="GO" id="GO:0003677">
    <property type="term" value="F:DNA binding"/>
    <property type="evidence" value="ECO:0007669"/>
    <property type="project" value="InterPro"/>
</dbReference>